<comment type="caution">
    <text evidence="1">The sequence shown here is derived from an EMBL/GenBank/DDBJ whole genome shotgun (WGS) entry which is preliminary data.</text>
</comment>
<gene>
    <name evidence="1" type="ORF">MFIFM68171_09517</name>
</gene>
<name>A0ABQ0GNF7_9PEZI</name>
<keyword evidence="2" id="KW-1185">Reference proteome</keyword>
<evidence type="ECO:0000313" key="2">
    <source>
        <dbReference type="Proteomes" id="UP001628179"/>
    </source>
</evidence>
<dbReference type="Proteomes" id="UP001628179">
    <property type="component" value="Unassembled WGS sequence"/>
</dbReference>
<sequence>MFEDASGHPGAHRHGHGGALASDYPTYYELAGDDVAYTSNSLATTEPAINLSFLTASNQFSSVRSLSNAPSSFLGRHNLFAHPDHFQVGGLEPGYADGECWMLPDLSQNQVPDSSLSGFMKGPYNFPDSPADPPTVSVNSDSDGGMQLAYPTSHSQLPEGVRALENEMLVGLRRAGWGYKDIAAEMRKKFGGAYTTNALIKRFHRIQTEDLKLLSTAVKNVMPHIMACINAELAGMDLSGLSEADRQALTGVLEEMADGIPKWVQSRFIKKCKAATVPVSNPTSQG</sequence>
<dbReference type="EMBL" id="BAAFSV010000005">
    <property type="protein sequence ID" value="GAB1319307.1"/>
    <property type="molecule type" value="Genomic_DNA"/>
</dbReference>
<reference evidence="1 2" key="1">
    <citation type="submission" date="2024-09" db="EMBL/GenBank/DDBJ databases">
        <title>Itraconazole resistance in Madurella fahalii resulting from another homologue of gene encoding cytochrome P450 14-alpha sterol demethylase (CYP51).</title>
        <authorList>
            <person name="Yoshioka I."/>
            <person name="Fahal A.H."/>
            <person name="Kaneko S."/>
            <person name="Yaguchi T."/>
        </authorList>
    </citation>
    <scope>NUCLEOTIDE SEQUENCE [LARGE SCALE GENOMIC DNA]</scope>
    <source>
        <strain evidence="1 2">IFM 68171</strain>
    </source>
</reference>
<dbReference type="RefSeq" id="XP_070921037.1">
    <property type="nucleotide sequence ID" value="XM_071064936.1"/>
</dbReference>
<protein>
    <submittedName>
        <fullName evidence="1">Uncharacterized protein</fullName>
    </submittedName>
</protein>
<evidence type="ECO:0000313" key="1">
    <source>
        <dbReference type="EMBL" id="GAB1319307.1"/>
    </source>
</evidence>
<accession>A0ABQ0GNF7</accession>
<organism evidence="1 2">
    <name type="scientific">Madurella fahalii</name>
    <dbReference type="NCBI Taxonomy" id="1157608"/>
    <lineage>
        <taxon>Eukaryota</taxon>
        <taxon>Fungi</taxon>
        <taxon>Dikarya</taxon>
        <taxon>Ascomycota</taxon>
        <taxon>Pezizomycotina</taxon>
        <taxon>Sordariomycetes</taxon>
        <taxon>Sordariomycetidae</taxon>
        <taxon>Sordariales</taxon>
        <taxon>Sordariales incertae sedis</taxon>
        <taxon>Madurella</taxon>
    </lineage>
</organism>
<dbReference type="GeneID" id="98180259"/>
<proteinExistence type="predicted"/>